<feature type="compositionally biased region" description="Low complexity" evidence="1">
    <location>
        <begin position="13"/>
        <end position="24"/>
    </location>
</feature>
<reference evidence="2" key="2">
    <citation type="submission" date="2022-06" db="UniProtKB">
        <authorList>
            <consortium name="EnsemblMetazoa"/>
        </authorList>
    </citation>
    <scope>IDENTIFICATION</scope>
    <source>
        <strain evidence="2">DF5081</strain>
    </source>
</reference>
<protein>
    <submittedName>
        <fullName evidence="2">Uncharacterized protein</fullName>
    </submittedName>
</protein>
<reference evidence="3" key="1">
    <citation type="submission" date="2010-08" db="EMBL/GenBank/DDBJ databases">
        <authorList>
            <consortium name="Caenorhabditis japonica Sequencing Consortium"/>
            <person name="Wilson R.K."/>
        </authorList>
    </citation>
    <scope>NUCLEOTIDE SEQUENCE [LARGE SCALE GENOMIC DNA]</scope>
    <source>
        <strain evidence="3">DF5081</strain>
    </source>
</reference>
<proteinExistence type="predicted"/>
<dbReference type="Proteomes" id="UP000005237">
    <property type="component" value="Unassembled WGS sequence"/>
</dbReference>
<sequence length="76" mass="7647">MTLFEPSTSGIRLGYRGSSVSSSGAGSGGSGSLLTQSIGGGPNKHLSASHSTLNTATTHDSMMHTKIPKSPSNESL</sequence>
<evidence type="ECO:0000313" key="2">
    <source>
        <dbReference type="EnsemblMetazoa" id="CJA42027.1"/>
    </source>
</evidence>
<dbReference type="AlphaFoldDB" id="A0A8R1EU28"/>
<feature type="region of interest" description="Disordered" evidence="1">
    <location>
        <begin position="1"/>
        <end position="76"/>
    </location>
</feature>
<keyword evidence="3" id="KW-1185">Reference proteome</keyword>
<dbReference type="EnsemblMetazoa" id="CJA42027.1">
    <property type="protein sequence ID" value="CJA42027.1"/>
    <property type="gene ID" value="WBGene00217875"/>
</dbReference>
<feature type="compositionally biased region" description="Polar residues" evidence="1">
    <location>
        <begin position="46"/>
        <end position="60"/>
    </location>
</feature>
<feature type="compositionally biased region" description="Polar residues" evidence="1">
    <location>
        <begin position="1"/>
        <end position="10"/>
    </location>
</feature>
<evidence type="ECO:0000313" key="3">
    <source>
        <dbReference type="Proteomes" id="UP000005237"/>
    </source>
</evidence>
<accession>A0A8R1EU28</accession>
<organism evidence="2 3">
    <name type="scientific">Caenorhabditis japonica</name>
    <dbReference type="NCBI Taxonomy" id="281687"/>
    <lineage>
        <taxon>Eukaryota</taxon>
        <taxon>Metazoa</taxon>
        <taxon>Ecdysozoa</taxon>
        <taxon>Nematoda</taxon>
        <taxon>Chromadorea</taxon>
        <taxon>Rhabditida</taxon>
        <taxon>Rhabditina</taxon>
        <taxon>Rhabditomorpha</taxon>
        <taxon>Rhabditoidea</taxon>
        <taxon>Rhabditidae</taxon>
        <taxon>Peloderinae</taxon>
        <taxon>Caenorhabditis</taxon>
    </lineage>
</organism>
<name>A0A8R1EU28_CAEJA</name>
<evidence type="ECO:0000256" key="1">
    <source>
        <dbReference type="SAM" id="MobiDB-lite"/>
    </source>
</evidence>